<reference evidence="2" key="1">
    <citation type="submission" date="2020-01" db="EMBL/GenBank/DDBJ databases">
        <title>Phosphoaccumulans saitamaens gen. nov., sp. nov., a polyphosphate accumulating bacterium isolated from surface river water.</title>
        <authorList>
            <person name="Watanabe K."/>
            <person name="Suda W."/>
        </authorList>
    </citation>
    <scope>NUCLEOTIDE SEQUENCE [LARGE SCALE GENOMIC DNA]</scope>
    <source>
        <strain evidence="2">ICHIAU1</strain>
    </source>
</reference>
<dbReference type="AlphaFoldDB" id="A0A679HS26"/>
<dbReference type="Proteomes" id="UP000463961">
    <property type="component" value="Chromosome"/>
</dbReference>
<sequence>MTKVQRPGAGRVLSSAEIQSICFYDELDIRYEIRTDSMEWTFLETGKAKTTDEVAKALLDLSCAYQGQTIRAIDMTTGRIVDMI</sequence>
<name>A0A679HS26_9RHOO</name>
<dbReference type="EMBL" id="AP022345">
    <property type="protein sequence ID" value="BBU69111.1"/>
    <property type="molecule type" value="Genomic_DNA"/>
</dbReference>
<gene>
    <name evidence="1" type="ORF">ICHIAU1_13940</name>
</gene>
<dbReference type="RefSeq" id="WP_162071266.1">
    <property type="nucleotide sequence ID" value="NZ_AP019011.1"/>
</dbReference>
<protein>
    <submittedName>
        <fullName evidence="1">Uncharacterized protein</fullName>
    </submittedName>
</protein>
<proteinExistence type="predicted"/>
<evidence type="ECO:0000313" key="2">
    <source>
        <dbReference type="Proteomes" id="UP000463961"/>
    </source>
</evidence>
<accession>A0A679HS26</accession>
<keyword evidence="2" id="KW-1185">Reference proteome</keyword>
<organism evidence="1 2">
    <name type="scientific">Fluviibacter phosphoraccumulans</name>
    <dbReference type="NCBI Taxonomy" id="1751046"/>
    <lineage>
        <taxon>Bacteria</taxon>
        <taxon>Pseudomonadati</taxon>
        <taxon>Pseudomonadota</taxon>
        <taxon>Betaproteobacteria</taxon>
        <taxon>Rhodocyclales</taxon>
        <taxon>Fluviibacteraceae</taxon>
        <taxon>Fluviibacter</taxon>
    </lineage>
</organism>
<evidence type="ECO:0000313" key="1">
    <source>
        <dbReference type="EMBL" id="BBU69111.1"/>
    </source>
</evidence>